<name>A0A8T1AVM9_9STRA</name>
<feature type="region of interest" description="Disordered" evidence="1">
    <location>
        <begin position="1"/>
        <end position="20"/>
    </location>
</feature>
<feature type="compositionally biased region" description="Basic residues" evidence="1">
    <location>
        <begin position="1"/>
        <end position="11"/>
    </location>
</feature>
<evidence type="ECO:0000313" key="3">
    <source>
        <dbReference type="Proteomes" id="UP000736787"/>
    </source>
</evidence>
<gene>
    <name evidence="2" type="ORF">PC117_g24955</name>
</gene>
<sequence>MVEFRHKKKERFGRSKNEHQRLSVDHSMIRSVVGLIVANETLRKYNAALCIDIQHHEAFRKQVTAVGQLLSSEKSIDEKMDSSERVPSFES</sequence>
<dbReference type="EMBL" id="RCMK01001803">
    <property type="protein sequence ID" value="KAG2888238.1"/>
    <property type="molecule type" value="Genomic_DNA"/>
</dbReference>
<protein>
    <submittedName>
        <fullName evidence="2">Uncharacterized protein</fullName>
    </submittedName>
</protein>
<accession>A0A8T1AVM9</accession>
<reference evidence="2" key="1">
    <citation type="submission" date="2018-10" db="EMBL/GenBank/DDBJ databases">
        <title>Effector identification in a new, highly contiguous assembly of the strawberry crown rot pathogen Phytophthora cactorum.</title>
        <authorList>
            <person name="Armitage A.D."/>
            <person name="Nellist C.F."/>
            <person name="Bates H."/>
            <person name="Vickerstaff R.J."/>
            <person name="Harrison R.J."/>
        </authorList>
    </citation>
    <scope>NUCLEOTIDE SEQUENCE</scope>
    <source>
        <strain evidence="2">4040</strain>
    </source>
</reference>
<organism evidence="2 3">
    <name type="scientific">Phytophthora cactorum</name>
    <dbReference type="NCBI Taxonomy" id="29920"/>
    <lineage>
        <taxon>Eukaryota</taxon>
        <taxon>Sar</taxon>
        <taxon>Stramenopiles</taxon>
        <taxon>Oomycota</taxon>
        <taxon>Peronosporomycetes</taxon>
        <taxon>Peronosporales</taxon>
        <taxon>Peronosporaceae</taxon>
        <taxon>Phytophthora</taxon>
    </lineage>
</organism>
<dbReference type="Proteomes" id="UP000736787">
    <property type="component" value="Unassembled WGS sequence"/>
</dbReference>
<evidence type="ECO:0000313" key="2">
    <source>
        <dbReference type="EMBL" id="KAG2888238.1"/>
    </source>
</evidence>
<comment type="caution">
    <text evidence="2">The sequence shown here is derived from an EMBL/GenBank/DDBJ whole genome shotgun (WGS) entry which is preliminary data.</text>
</comment>
<proteinExistence type="predicted"/>
<dbReference type="AlphaFoldDB" id="A0A8T1AVM9"/>
<evidence type="ECO:0000256" key="1">
    <source>
        <dbReference type="SAM" id="MobiDB-lite"/>
    </source>
</evidence>
<dbReference type="VEuPathDB" id="FungiDB:PC110_g9492"/>